<dbReference type="InterPro" id="IPR036388">
    <property type="entry name" value="WH-like_DNA-bd_sf"/>
</dbReference>
<reference evidence="9 10" key="1">
    <citation type="journal article" date="2017" name="Front. Microbiol.">
        <title>New Insights into the Diversity of the Genus Faecalibacterium.</title>
        <authorList>
            <person name="Benevides L."/>
            <person name="Burman S."/>
            <person name="Martin R."/>
            <person name="Robert V."/>
            <person name="Thomas M."/>
            <person name="Miquel S."/>
            <person name="Chain F."/>
            <person name="Sokol H."/>
            <person name="Bermudez-Humaran L.G."/>
            <person name="Morrison M."/>
            <person name="Langella P."/>
            <person name="Azevedo V.A."/>
            <person name="Chatel J.M."/>
            <person name="Soares S."/>
        </authorList>
    </citation>
    <scope>NUCLEOTIDE SEQUENCE [LARGE SCALE GENOMIC DNA]</scope>
    <source>
        <strain evidence="9 10">CNCM I 4542</strain>
    </source>
</reference>
<keyword evidence="4" id="KW-0010">Activator</keyword>
<dbReference type="InterPro" id="IPR016152">
    <property type="entry name" value="PTrfase/Anion_transptr"/>
</dbReference>
<feature type="domain" description="PTS EIIA type-2" evidence="6">
    <location>
        <begin position="496"/>
        <end position="634"/>
    </location>
</feature>
<evidence type="ECO:0000256" key="1">
    <source>
        <dbReference type="ARBA" id="ARBA00022679"/>
    </source>
</evidence>
<dbReference type="PANTHER" id="PTHR30185">
    <property type="entry name" value="CRYPTIC BETA-GLUCOSIDE BGL OPERON ANTITERMINATOR"/>
    <property type="match status" value="1"/>
</dbReference>
<dbReference type="Pfam" id="PF05043">
    <property type="entry name" value="Mga"/>
    <property type="match status" value="1"/>
</dbReference>
<dbReference type="PROSITE" id="PS51094">
    <property type="entry name" value="PTS_EIIA_TYPE_2"/>
    <property type="match status" value="1"/>
</dbReference>
<dbReference type="InterPro" id="IPR011608">
    <property type="entry name" value="PRD"/>
</dbReference>
<dbReference type="InterPro" id="IPR036095">
    <property type="entry name" value="PTS_EIIB-like_sf"/>
</dbReference>
<dbReference type="Gene3D" id="3.40.50.2300">
    <property type="match status" value="1"/>
</dbReference>
<dbReference type="Pfam" id="PF00874">
    <property type="entry name" value="PRD"/>
    <property type="match status" value="1"/>
</dbReference>
<name>A0A2J4JMD4_9FIRM</name>
<dbReference type="InterPro" id="IPR013196">
    <property type="entry name" value="HTH_11"/>
</dbReference>
<dbReference type="RefSeq" id="WP_097781466.1">
    <property type="nucleotide sequence ID" value="NZ_NMTS02000056.1"/>
</dbReference>
<dbReference type="Pfam" id="PF00359">
    <property type="entry name" value="PTS_EIIA_2"/>
    <property type="match status" value="1"/>
</dbReference>
<comment type="caution">
    <text evidence="9">The sequence shown here is derived from an EMBL/GenBank/DDBJ whole genome shotgun (WGS) entry which is preliminary data.</text>
</comment>
<proteinExistence type="predicted"/>
<dbReference type="CDD" id="cd00211">
    <property type="entry name" value="PTS_IIA_fru"/>
    <property type="match status" value="1"/>
</dbReference>
<dbReference type="SUPFAM" id="SSF55804">
    <property type="entry name" value="Phoshotransferase/anion transport protein"/>
    <property type="match status" value="1"/>
</dbReference>
<evidence type="ECO:0000256" key="5">
    <source>
        <dbReference type="ARBA" id="ARBA00023163"/>
    </source>
</evidence>
<keyword evidence="2" id="KW-0677">Repeat</keyword>
<dbReference type="InterPro" id="IPR007737">
    <property type="entry name" value="Mga_HTH"/>
</dbReference>
<dbReference type="Gene3D" id="1.10.10.10">
    <property type="entry name" value="Winged helix-like DNA-binding domain superfamily/Winged helix DNA-binding domain"/>
    <property type="match status" value="1"/>
</dbReference>
<accession>A0A2J4JMD4</accession>
<dbReference type="GO" id="GO:0006355">
    <property type="term" value="P:regulation of DNA-templated transcription"/>
    <property type="evidence" value="ECO:0007669"/>
    <property type="project" value="InterPro"/>
</dbReference>
<dbReference type="PROSITE" id="PS51372">
    <property type="entry name" value="PRD_2"/>
    <property type="match status" value="1"/>
</dbReference>
<keyword evidence="3" id="KW-0805">Transcription regulation</keyword>
<dbReference type="SUPFAM" id="SSF63520">
    <property type="entry name" value="PTS-regulatory domain, PRD"/>
    <property type="match status" value="1"/>
</dbReference>
<evidence type="ECO:0000256" key="4">
    <source>
        <dbReference type="ARBA" id="ARBA00023159"/>
    </source>
</evidence>
<dbReference type="Proteomes" id="UP000221015">
    <property type="component" value="Unassembled WGS sequence"/>
</dbReference>
<feature type="domain" description="PRD" evidence="8">
    <location>
        <begin position="292"/>
        <end position="399"/>
    </location>
</feature>
<dbReference type="CDD" id="cd05568">
    <property type="entry name" value="PTS_IIB_bgl_like"/>
    <property type="match status" value="1"/>
</dbReference>
<evidence type="ECO:0000256" key="2">
    <source>
        <dbReference type="ARBA" id="ARBA00022737"/>
    </source>
</evidence>
<dbReference type="Gene3D" id="3.40.930.10">
    <property type="entry name" value="Mannitol-specific EII, Chain A"/>
    <property type="match status" value="1"/>
</dbReference>
<dbReference type="InterPro" id="IPR050661">
    <property type="entry name" value="BglG_antiterminators"/>
</dbReference>
<evidence type="ECO:0000259" key="8">
    <source>
        <dbReference type="PROSITE" id="PS51372"/>
    </source>
</evidence>
<dbReference type="AlphaFoldDB" id="A0A2J4JMD4"/>
<dbReference type="InterPro" id="IPR013011">
    <property type="entry name" value="PTS_EIIB_2"/>
</dbReference>
<organism evidence="9 10">
    <name type="scientific">Faecalibacterium prausnitzii</name>
    <dbReference type="NCBI Taxonomy" id="853"/>
    <lineage>
        <taxon>Bacteria</taxon>
        <taxon>Bacillati</taxon>
        <taxon>Bacillota</taxon>
        <taxon>Clostridia</taxon>
        <taxon>Eubacteriales</taxon>
        <taxon>Oscillospiraceae</taxon>
        <taxon>Faecalibacterium</taxon>
    </lineage>
</organism>
<dbReference type="InterPro" id="IPR002178">
    <property type="entry name" value="PTS_EIIA_type-2_dom"/>
</dbReference>
<dbReference type="Pfam" id="PF08279">
    <property type="entry name" value="HTH_11"/>
    <property type="match status" value="1"/>
</dbReference>
<protein>
    <submittedName>
        <fullName evidence="9">PRD domain-containing protein</fullName>
    </submittedName>
</protein>
<sequence length="634" mass="72811">MLDSNLMSLLTLLSENDYLTAQTLAVKSGASSRTVQTRIGQLRAELEGHGATVESRQRHGYRLRVEDRNAYETWYNENRHSLASAVPNTVEDRFRFLLACFLDGEEYFKLDDLSEELYVSSKTLSAELRQVEFVLGQYNITLKRKPHYGVRAHGSEFDRRRCYMDYLVQSQNSLFADQRDQAEMLPRIGEVLLDMMIRQRIKFTEAAFQNIVIYLYVAFLRSGAGHLAAAKPGELAQVQAMPEYQAALMLADRLCQAGIEIAPEPAETMYIAIYIAGRRSLGEGYHPQSSPVVQENVNRLTTILLDCVQRVYNLNFRDNLNVRISLYNHIVTFNIRMKYGIQMENPILEEIKQNYPFAFAMAQRAMAEYEKFYGRPVPESETGYFAIILEMALESLKAQIEKKNILLVCMTGKASSRLLAFRFRNEFGVYIDRLDVCSMYEFERYDLSRVDYVFTTVPLQTAAAVPIYQIGNFLDASDVPQVRRQLELGSVNFLKDYYRPDLFFPHVQGNTREEVIRQMCQLMGKVYPLPEGFCDSVLEREAMGGTDFGHLVAIPHPADNLVNENVVCVGILDKPVLWSVNKVQLVILVAIYDSTSAQTQKFYQLTTALITDEVRVKRIISRRQYPHFMKLFQE</sequence>
<evidence type="ECO:0000313" key="9">
    <source>
        <dbReference type="EMBL" id="PLK29032.1"/>
    </source>
</evidence>
<dbReference type="Gene3D" id="1.10.1790.10">
    <property type="entry name" value="PRD domain"/>
    <property type="match status" value="1"/>
</dbReference>
<evidence type="ECO:0000259" key="6">
    <source>
        <dbReference type="PROSITE" id="PS51094"/>
    </source>
</evidence>
<dbReference type="SUPFAM" id="SSF52794">
    <property type="entry name" value="PTS system IIB component-like"/>
    <property type="match status" value="1"/>
</dbReference>
<dbReference type="GO" id="GO:0009401">
    <property type="term" value="P:phosphoenolpyruvate-dependent sugar phosphotransferase system"/>
    <property type="evidence" value="ECO:0007669"/>
    <property type="project" value="InterPro"/>
</dbReference>
<keyword evidence="1" id="KW-0808">Transferase</keyword>
<dbReference type="PROSITE" id="PS51099">
    <property type="entry name" value="PTS_EIIB_TYPE_2"/>
    <property type="match status" value="1"/>
</dbReference>
<dbReference type="EMBL" id="NMTS02000056">
    <property type="protein sequence ID" value="PLK29032.1"/>
    <property type="molecule type" value="Genomic_DNA"/>
</dbReference>
<gene>
    <name evidence="9" type="ORF">CGS50_007805</name>
</gene>
<evidence type="ECO:0000259" key="7">
    <source>
        <dbReference type="PROSITE" id="PS51099"/>
    </source>
</evidence>
<evidence type="ECO:0000256" key="3">
    <source>
        <dbReference type="ARBA" id="ARBA00023015"/>
    </source>
</evidence>
<dbReference type="GO" id="GO:0008982">
    <property type="term" value="F:protein-N(PI)-phosphohistidine-sugar phosphotransferase activity"/>
    <property type="evidence" value="ECO:0007669"/>
    <property type="project" value="InterPro"/>
</dbReference>
<keyword evidence="5" id="KW-0804">Transcription</keyword>
<dbReference type="PANTHER" id="PTHR30185:SF13">
    <property type="entry name" value="LICABCH OPERON REGULATOR-RELATED"/>
    <property type="match status" value="1"/>
</dbReference>
<dbReference type="InterPro" id="IPR036634">
    <property type="entry name" value="PRD_sf"/>
</dbReference>
<feature type="domain" description="PTS EIIB type-2" evidence="7">
    <location>
        <begin position="403"/>
        <end position="494"/>
    </location>
</feature>
<evidence type="ECO:0000313" key="10">
    <source>
        <dbReference type="Proteomes" id="UP000221015"/>
    </source>
</evidence>